<dbReference type="EMBL" id="CM056743">
    <property type="protein sequence ID" value="KAJ8669478.1"/>
    <property type="molecule type" value="Genomic_DNA"/>
</dbReference>
<name>A0ACC2NEW4_9HYME</name>
<evidence type="ECO:0000313" key="1">
    <source>
        <dbReference type="EMBL" id="KAJ8669478.1"/>
    </source>
</evidence>
<reference evidence="1" key="1">
    <citation type="submission" date="2023-04" db="EMBL/GenBank/DDBJ databases">
        <title>A chromosome-level genome assembly of the parasitoid wasp Eretmocerus hayati.</title>
        <authorList>
            <person name="Zhong Y."/>
            <person name="Liu S."/>
            <person name="Liu Y."/>
        </authorList>
    </citation>
    <scope>NUCLEOTIDE SEQUENCE</scope>
    <source>
        <strain evidence="1">ZJU_SS_LIU_2023</strain>
    </source>
</reference>
<gene>
    <name evidence="1" type="ORF">QAD02_000737</name>
</gene>
<keyword evidence="2" id="KW-1185">Reference proteome</keyword>
<proteinExistence type="predicted"/>
<accession>A0ACC2NEW4</accession>
<evidence type="ECO:0000313" key="2">
    <source>
        <dbReference type="Proteomes" id="UP001239111"/>
    </source>
</evidence>
<comment type="caution">
    <text evidence="1">The sequence shown here is derived from an EMBL/GenBank/DDBJ whole genome shotgun (WGS) entry which is preliminary data.</text>
</comment>
<protein>
    <submittedName>
        <fullName evidence="1">Uncharacterized protein</fullName>
    </submittedName>
</protein>
<dbReference type="Proteomes" id="UP001239111">
    <property type="component" value="Chromosome 3"/>
</dbReference>
<organism evidence="1 2">
    <name type="scientific">Eretmocerus hayati</name>
    <dbReference type="NCBI Taxonomy" id="131215"/>
    <lineage>
        <taxon>Eukaryota</taxon>
        <taxon>Metazoa</taxon>
        <taxon>Ecdysozoa</taxon>
        <taxon>Arthropoda</taxon>
        <taxon>Hexapoda</taxon>
        <taxon>Insecta</taxon>
        <taxon>Pterygota</taxon>
        <taxon>Neoptera</taxon>
        <taxon>Endopterygota</taxon>
        <taxon>Hymenoptera</taxon>
        <taxon>Apocrita</taxon>
        <taxon>Proctotrupomorpha</taxon>
        <taxon>Chalcidoidea</taxon>
        <taxon>Aphelinidae</taxon>
        <taxon>Aphelininae</taxon>
        <taxon>Eretmocerus</taxon>
    </lineage>
</organism>
<sequence>MLFARRGIDPLKDCKIDPIKHSLLQAPVCHCANEVAEISVSQVKTVDDVSNVAASSKRNKGMKRSERKASKNRDNIKDGNGDGCCDTEIVRGPSIARRYAEKLLAQAYAKGRGSDTTTDRQFHPDQSRAEDARFLINEIKIASFRIVSMFI</sequence>